<protein>
    <recommendedName>
        <fullName evidence="2">TfoX N-terminal domain-containing protein</fullName>
    </recommendedName>
</protein>
<comment type="caution">
    <text evidence="1">The sequence shown here is derived from an EMBL/GenBank/DDBJ whole genome shotgun (WGS) entry which is preliminary data.</text>
</comment>
<gene>
    <name evidence="1" type="ORF">GALL_126840</name>
</gene>
<reference evidence="1" key="1">
    <citation type="submission" date="2016-10" db="EMBL/GenBank/DDBJ databases">
        <title>Sequence of Gallionella enrichment culture.</title>
        <authorList>
            <person name="Poehlein A."/>
            <person name="Muehling M."/>
            <person name="Daniel R."/>
        </authorList>
    </citation>
    <scope>NUCLEOTIDE SEQUENCE</scope>
</reference>
<proteinExistence type="predicted"/>
<accession>A0A1J5SYP3</accession>
<name>A0A1J5SYP3_9ZZZZ</name>
<sequence>MKSAHPAEPYDALVARLTADPRVSVGTGSRRGFGRGALATGGRIFAMLASGDRMVVKLPRHRVDTLVAQGRGTRFEPRPGRPMREWLELSPGTAQAATRLAREALDYVSASP</sequence>
<evidence type="ECO:0000313" key="1">
    <source>
        <dbReference type="EMBL" id="OIR05126.1"/>
    </source>
</evidence>
<evidence type="ECO:0008006" key="2">
    <source>
        <dbReference type="Google" id="ProtNLM"/>
    </source>
</evidence>
<dbReference type="AlphaFoldDB" id="A0A1J5SYP3"/>
<dbReference type="EMBL" id="MLJW01000052">
    <property type="protein sequence ID" value="OIR05126.1"/>
    <property type="molecule type" value="Genomic_DNA"/>
</dbReference>
<organism evidence="1">
    <name type="scientific">mine drainage metagenome</name>
    <dbReference type="NCBI Taxonomy" id="410659"/>
    <lineage>
        <taxon>unclassified sequences</taxon>
        <taxon>metagenomes</taxon>
        <taxon>ecological metagenomes</taxon>
    </lineage>
</organism>